<gene>
    <name evidence="1" type="ORF">CSKR_108426</name>
</gene>
<dbReference type="InParanoid" id="A0A419PV16"/>
<reference evidence="1 2" key="1">
    <citation type="journal article" date="2018" name="Biotechnol. Adv.">
        <title>Improved genomic resources and new bioinformatic workflow for the carcinogenic parasite Clonorchis sinensis: Biotechnological implications.</title>
        <authorList>
            <person name="Wang D."/>
            <person name="Korhonen P.K."/>
            <person name="Gasser R.B."/>
            <person name="Young N.D."/>
        </authorList>
    </citation>
    <scope>NUCLEOTIDE SEQUENCE [LARGE SCALE GENOMIC DNA]</scope>
    <source>
        <strain evidence="1">Cs-k2</strain>
    </source>
</reference>
<evidence type="ECO:0000313" key="1">
    <source>
        <dbReference type="EMBL" id="KAG5451518.1"/>
    </source>
</evidence>
<name>A0A419PV16_CLOSI</name>
<dbReference type="EMBL" id="NIRI02000042">
    <property type="protein sequence ID" value="KAG5451518.1"/>
    <property type="molecule type" value="Genomic_DNA"/>
</dbReference>
<keyword evidence="2" id="KW-1185">Reference proteome</keyword>
<reference evidence="1 2" key="2">
    <citation type="journal article" date="2021" name="Genomics">
        <title>High-quality reference genome for Clonorchis sinensis.</title>
        <authorList>
            <person name="Young N.D."/>
            <person name="Stroehlein A.J."/>
            <person name="Kinkar L."/>
            <person name="Wang T."/>
            <person name="Sohn W.M."/>
            <person name="Chang B.C.H."/>
            <person name="Kaur P."/>
            <person name="Weisz D."/>
            <person name="Dudchenko O."/>
            <person name="Aiden E.L."/>
            <person name="Korhonen P.K."/>
            <person name="Gasser R.B."/>
        </authorList>
    </citation>
    <scope>NUCLEOTIDE SEQUENCE [LARGE SCALE GENOMIC DNA]</scope>
    <source>
        <strain evidence="1">Cs-k2</strain>
    </source>
</reference>
<comment type="caution">
    <text evidence="1">The sequence shown here is derived from an EMBL/GenBank/DDBJ whole genome shotgun (WGS) entry which is preliminary data.</text>
</comment>
<proteinExistence type="predicted"/>
<dbReference type="AlphaFoldDB" id="A0A419PV16"/>
<accession>A0A419PV16</accession>
<evidence type="ECO:0000313" key="2">
    <source>
        <dbReference type="Proteomes" id="UP000286415"/>
    </source>
</evidence>
<protein>
    <submittedName>
        <fullName evidence="1">Uncharacterized protein</fullName>
    </submittedName>
</protein>
<organism evidence="1 2">
    <name type="scientific">Clonorchis sinensis</name>
    <name type="common">Chinese liver fluke</name>
    <dbReference type="NCBI Taxonomy" id="79923"/>
    <lineage>
        <taxon>Eukaryota</taxon>
        <taxon>Metazoa</taxon>
        <taxon>Spiralia</taxon>
        <taxon>Lophotrochozoa</taxon>
        <taxon>Platyhelminthes</taxon>
        <taxon>Trematoda</taxon>
        <taxon>Digenea</taxon>
        <taxon>Opisthorchiida</taxon>
        <taxon>Opisthorchiata</taxon>
        <taxon>Opisthorchiidae</taxon>
        <taxon>Clonorchis</taxon>
    </lineage>
</organism>
<sequence>MFVDYLKAKSADIPSMSTGLCKLSRTNKDSDFVTGLREIKHEIALYRILAFFKNKNIIYRISYANSTQWNLSLTCVCFILPRFSKRDNFSQRSSSQHFFLWSSASIKYNILRKQHELSSGDAVVTPVDDCLLQPCTTSLWTIQRLELPCNQEKHKGWDTVRLPKLRQGKSRGTGRIQLLVSKFAL</sequence>
<dbReference type="Proteomes" id="UP000286415">
    <property type="component" value="Unassembled WGS sequence"/>
</dbReference>